<reference evidence="2" key="1">
    <citation type="submission" date="2020-10" db="EMBL/GenBank/DDBJ databases">
        <authorList>
            <person name="Gilroy R."/>
        </authorList>
    </citation>
    <scope>NUCLEOTIDE SEQUENCE</scope>
    <source>
        <strain evidence="2">B3-2255</strain>
    </source>
</reference>
<name>A0A9D9NQB7_9BACT</name>
<feature type="signal peptide" evidence="1">
    <location>
        <begin position="1"/>
        <end position="23"/>
    </location>
</feature>
<evidence type="ECO:0000256" key="1">
    <source>
        <dbReference type="SAM" id="SignalP"/>
    </source>
</evidence>
<protein>
    <recommendedName>
        <fullName evidence="4">Outer membrane protein assembly factor BamE</fullName>
    </recommendedName>
</protein>
<keyword evidence="1" id="KW-0732">Signal</keyword>
<evidence type="ECO:0008006" key="4">
    <source>
        <dbReference type="Google" id="ProtNLM"/>
    </source>
</evidence>
<comment type="caution">
    <text evidence="2">The sequence shown here is derived from an EMBL/GenBank/DDBJ whole genome shotgun (WGS) entry which is preliminary data.</text>
</comment>
<sequence>MKQIINVFILTTVLLITGTTSFAQEADRQADAVQYDFSTFTINGLEVGGPEYTEQDIIRAFGQPDTVEFDEFGYTYLYEKKILNSF</sequence>
<organism evidence="2 3">
    <name type="scientific">Candidatus Merdivivens faecigallinarum</name>
    <dbReference type="NCBI Taxonomy" id="2840871"/>
    <lineage>
        <taxon>Bacteria</taxon>
        <taxon>Pseudomonadati</taxon>
        <taxon>Bacteroidota</taxon>
        <taxon>Bacteroidia</taxon>
        <taxon>Bacteroidales</taxon>
        <taxon>Muribaculaceae</taxon>
        <taxon>Muribaculaceae incertae sedis</taxon>
        <taxon>Candidatus Merdivivens</taxon>
    </lineage>
</organism>
<reference evidence="2" key="2">
    <citation type="journal article" date="2021" name="PeerJ">
        <title>Extensive microbial diversity within the chicken gut microbiome revealed by metagenomics and culture.</title>
        <authorList>
            <person name="Gilroy R."/>
            <person name="Ravi A."/>
            <person name="Getino M."/>
            <person name="Pursley I."/>
            <person name="Horton D.L."/>
            <person name="Alikhan N.F."/>
            <person name="Baker D."/>
            <person name="Gharbi K."/>
            <person name="Hall N."/>
            <person name="Watson M."/>
            <person name="Adriaenssens E.M."/>
            <person name="Foster-Nyarko E."/>
            <person name="Jarju S."/>
            <person name="Secka A."/>
            <person name="Antonio M."/>
            <person name="Oren A."/>
            <person name="Chaudhuri R.R."/>
            <person name="La Ragione R."/>
            <person name="Hildebrand F."/>
            <person name="Pallen M.J."/>
        </authorList>
    </citation>
    <scope>NUCLEOTIDE SEQUENCE</scope>
    <source>
        <strain evidence="2">B3-2255</strain>
    </source>
</reference>
<evidence type="ECO:0000313" key="2">
    <source>
        <dbReference type="EMBL" id="MBO8481488.1"/>
    </source>
</evidence>
<dbReference type="Proteomes" id="UP000823772">
    <property type="component" value="Unassembled WGS sequence"/>
</dbReference>
<proteinExistence type="predicted"/>
<dbReference type="AlphaFoldDB" id="A0A9D9NQB7"/>
<feature type="chain" id="PRO_5038803177" description="Outer membrane protein assembly factor BamE" evidence="1">
    <location>
        <begin position="24"/>
        <end position="86"/>
    </location>
</feature>
<gene>
    <name evidence="2" type="ORF">IAC87_02950</name>
</gene>
<dbReference type="EMBL" id="JADILY010000061">
    <property type="protein sequence ID" value="MBO8481488.1"/>
    <property type="molecule type" value="Genomic_DNA"/>
</dbReference>
<accession>A0A9D9NQB7</accession>
<evidence type="ECO:0000313" key="3">
    <source>
        <dbReference type="Proteomes" id="UP000823772"/>
    </source>
</evidence>